<dbReference type="KEGG" id="axe:P40_16295"/>
<dbReference type="Pfam" id="PF07813">
    <property type="entry name" value="LTXXQ"/>
    <property type="match status" value="1"/>
</dbReference>
<keyword evidence="4" id="KW-0574">Periplasm</keyword>
<protein>
    <submittedName>
        <fullName evidence="7">Spy/CpxP family protein refolding chaperone</fullName>
    </submittedName>
</protein>
<dbReference type="InterPro" id="IPR012899">
    <property type="entry name" value="LTXXQ"/>
</dbReference>
<evidence type="ECO:0000256" key="2">
    <source>
        <dbReference type="ARBA" id="ARBA00008441"/>
    </source>
</evidence>
<feature type="chain" id="PRO_5040398109" evidence="6">
    <location>
        <begin position="19"/>
        <end position="115"/>
    </location>
</feature>
<evidence type="ECO:0000256" key="3">
    <source>
        <dbReference type="ARBA" id="ARBA00022729"/>
    </source>
</evidence>
<evidence type="ECO:0000313" key="7">
    <source>
        <dbReference type="EMBL" id="MCE7509800.1"/>
    </source>
</evidence>
<accession>A0A9Q3W6M1</accession>
<dbReference type="RefSeq" id="WP_080531392.1">
    <property type="nucleotide sequence ID" value="NZ_CP012331.1"/>
</dbReference>
<feature type="signal peptide" evidence="6">
    <location>
        <begin position="1"/>
        <end position="18"/>
    </location>
</feature>
<gene>
    <name evidence="7" type="ORF">LZG35_14240</name>
</gene>
<evidence type="ECO:0000256" key="4">
    <source>
        <dbReference type="ARBA" id="ARBA00022764"/>
    </source>
</evidence>
<comment type="similarity">
    <text evidence="2">Belongs to the CpxP/Spy family.</text>
</comment>
<comment type="subcellular location">
    <subcellularLocation>
        <location evidence="1">Periplasm</location>
    </subcellularLocation>
</comment>
<evidence type="ECO:0000313" key="8">
    <source>
        <dbReference type="Proteomes" id="UP001107961"/>
    </source>
</evidence>
<dbReference type="PANTHER" id="PTHR38102:SF1">
    <property type="entry name" value="PERIPLASMIC CHAPERONE SPY"/>
    <property type="match status" value="1"/>
</dbReference>
<feature type="region of interest" description="Disordered" evidence="5">
    <location>
        <begin position="84"/>
        <end position="115"/>
    </location>
</feature>
<proteinExistence type="inferred from homology"/>
<dbReference type="GO" id="GO:0030288">
    <property type="term" value="C:outer membrane-bounded periplasmic space"/>
    <property type="evidence" value="ECO:0007669"/>
    <property type="project" value="TreeGrafter"/>
</dbReference>
<dbReference type="PANTHER" id="PTHR38102">
    <property type="entry name" value="PERIPLASMIC CHAPERONE SPY"/>
    <property type="match status" value="1"/>
</dbReference>
<keyword evidence="8" id="KW-1185">Reference proteome</keyword>
<name>A0A9Q3W6M1_9GAMM</name>
<keyword evidence="3 6" id="KW-0732">Signal</keyword>
<dbReference type="Gene3D" id="1.20.120.1490">
    <property type="match status" value="1"/>
</dbReference>
<evidence type="ECO:0000256" key="6">
    <source>
        <dbReference type="SAM" id="SignalP"/>
    </source>
</evidence>
<sequence>MNKALLIALTLVTTTAFAGPGMGHGPKMKFDPEQRMDRMAETLELTDAQRAEIESIFEEQHEKMKTLHDETRQRVDAVLTAEQRDKAQALQEERKEKMKERMERMQQRMERKNAE</sequence>
<dbReference type="InterPro" id="IPR052211">
    <property type="entry name" value="Cpx_auxiliary_protein"/>
</dbReference>
<dbReference type="GO" id="GO:0051082">
    <property type="term" value="F:unfolded protein binding"/>
    <property type="evidence" value="ECO:0007669"/>
    <property type="project" value="TreeGrafter"/>
</dbReference>
<evidence type="ECO:0000256" key="5">
    <source>
        <dbReference type="SAM" id="MobiDB-lite"/>
    </source>
</evidence>
<dbReference type="EMBL" id="JAJVKT010000017">
    <property type="protein sequence ID" value="MCE7509800.1"/>
    <property type="molecule type" value="Genomic_DNA"/>
</dbReference>
<dbReference type="AlphaFoldDB" id="A0A9Q3W6M1"/>
<comment type="caution">
    <text evidence="7">The sequence shown here is derived from an EMBL/GenBank/DDBJ whole genome shotgun (WGS) entry which is preliminary data.</text>
</comment>
<evidence type="ECO:0000256" key="1">
    <source>
        <dbReference type="ARBA" id="ARBA00004418"/>
    </source>
</evidence>
<reference evidence="7" key="1">
    <citation type="submission" date="2022-01" db="EMBL/GenBank/DDBJ databases">
        <authorList>
            <person name="Karlyshev A.V."/>
            <person name="Jaspars M."/>
        </authorList>
    </citation>
    <scope>NUCLEOTIDE SEQUENCE</scope>
    <source>
        <strain evidence="7">AGSA3-2</strain>
    </source>
</reference>
<dbReference type="Proteomes" id="UP001107961">
    <property type="component" value="Unassembled WGS sequence"/>
</dbReference>
<organism evidence="7 8">
    <name type="scientific">Alloalcanivorax xenomutans</name>
    <dbReference type="NCBI Taxonomy" id="1094342"/>
    <lineage>
        <taxon>Bacteria</taxon>
        <taxon>Pseudomonadati</taxon>
        <taxon>Pseudomonadota</taxon>
        <taxon>Gammaproteobacteria</taxon>
        <taxon>Oceanospirillales</taxon>
        <taxon>Alcanivoracaceae</taxon>
        <taxon>Alloalcanivorax</taxon>
    </lineage>
</organism>